<proteinExistence type="predicted"/>
<dbReference type="Pfam" id="PF03413">
    <property type="entry name" value="PepSY"/>
    <property type="match status" value="1"/>
</dbReference>
<dbReference type="OrthoDB" id="2418653at2"/>
<evidence type="ECO:0000259" key="3">
    <source>
        <dbReference type="Pfam" id="PF03413"/>
    </source>
</evidence>
<reference evidence="4 5" key="1">
    <citation type="submission" date="2019-01" db="EMBL/GenBank/DDBJ databases">
        <title>Draft genome sequences of the type strains of six Macrococcus species.</title>
        <authorList>
            <person name="Mazhar S."/>
            <person name="Altermann E."/>
            <person name="Hill C."/>
            <person name="Mcauliffe O."/>
        </authorList>
    </citation>
    <scope>NUCLEOTIDE SEQUENCE [LARGE SCALE GENOMIC DNA]</scope>
    <source>
        <strain evidence="4 5">ATCC 51825</strain>
    </source>
</reference>
<evidence type="ECO:0000313" key="5">
    <source>
        <dbReference type="Proteomes" id="UP000294843"/>
    </source>
</evidence>
<dbReference type="EMBL" id="SCWF01000006">
    <property type="protein sequence ID" value="TDM14001.1"/>
    <property type="molecule type" value="Genomic_DNA"/>
</dbReference>
<feature type="signal peptide" evidence="2">
    <location>
        <begin position="1"/>
        <end position="20"/>
    </location>
</feature>
<keyword evidence="2" id="KW-0732">Signal</keyword>
<gene>
    <name evidence="4" type="ORF">ERX55_07035</name>
</gene>
<dbReference type="InterPro" id="IPR025711">
    <property type="entry name" value="PepSY"/>
</dbReference>
<feature type="region of interest" description="Disordered" evidence="1">
    <location>
        <begin position="24"/>
        <end position="101"/>
    </location>
</feature>
<evidence type="ECO:0000313" key="4">
    <source>
        <dbReference type="EMBL" id="TDM14001.1"/>
    </source>
</evidence>
<dbReference type="PROSITE" id="PS51257">
    <property type="entry name" value="PROKAR_LIPOPROTEIN"/>
    <property type="match status" value="1"/>
</dbReference>
<evidence type="ECO:0000256" key="2">
    <source>
        <dbReference type="SAM" id="SignalP"/>
    </source>
</evidence>
<sequence>MLRMKFKALSLILSAGLALAACDADNSNDKQTNPDDNAKSEVNSGETNKSADVKSNEDANVAKDSDDNDMDDSNDAEKDDEGQSSSNSNTSSEQALALNDIKSTPDDIIKVLESQKNKGEITDIKFEKENNEWVYKISQNEGNQNVEYTYGMDSRKLMSTEEDNEKKTAINLDKAMNYDDIIKKAQDKVGPNAKVKEWTLETDDNVPVFKATLLDGTTEHEYNVDPFSGAVTEDK</sequence>
<feature type="chain" id="PRO_5020460974" description="PepSY domain-containing protein" evidence="2">
    <location>
        <begin position="21"/>
        <end position="235"/>
    </location>
</feature>
<name>A0A4R6BZE9_9STAP</name>
<dbReference type="AlphaFoldDB" id="A0A4R6BZE9"/>
<accession>A0A4R6BZE9</accession>
<feature type="compositionally biased region" description="Basic and acidic residues" evidence="1">
    <location>
        <begin position="49"/>
        <end position="65"/>
    </location>
</feature>
<feature type="compositionally biased region" description="Acidic residues" evidence="1">
    <location>
        <begin position="66"/>
        <end position="82"/>
    </location>
</feature>
<comment type="caution">
    <text evidence="4">The sequence shown here is derived from an EMBL/GenBank/DDBJ whole genome shotgun (WGS) entry which is preliminary data.</text>
</comment>
<organism evidence="4 5">
    <name type="scientific">Macrococcus bovicus</name>
    <dbReference type="NCBI Taxonomy" id="69968"/>
    <lineage>
        <taxon>Bacteria</taxon>
        <taxon>Bacillati</taxon>
        <taxon>Bacillota</taxon>
        <taxon>Bacilli</taxon>
        <taxon>Bacillales</taxon>
        <taxon>Staphylococcaceae</taxon>
        <taxon>Macrococcus</taxon>
    </lineage>
</organism>
<keyword evidence="5" id="KW-1185">Reference proteome</keyword>
<feature type="domain" description="PepSY" evidence="3">
    <location>
        <begin position="176"/>
        <end position="234"/>
    </location>
</feature>
<dbReference type="Gene3D" id="3.10.450.40">
    <property type="match status" value="2"/>
</dbReference>
<protein>
    <recommendedName>
        <fullName evidence="3">PepSY domain-containing protein</fullName>
    </recommendedName>
</protein>
<dbReference type="Proteomes" id="UP000294843">
    <property type="component" value="Unassembled WGS sequence"/>
</dbReference>
<evidence type="ECO:0000256" key="1">
    <source>
        <dbReference type="SAM" id="MobiDB-lite"/>
    </source>
</evidence>